<reference evidence="5" key="2">
    <citation type="submission" date="2013-04" db="EMBL/GenBank/DDBJ databases">
        <title>Genomic mechanisms accounting for the adaptation to parasitism in nematode-trapping fungi.</title>
        <authorList>
            <person name="Ahren D.G."/>
        </authorList>
    </citation>
    <scope>NUCLEOTIDE SEQUENCE [LARGE SCALE GENOMIC DNA]</scope>
    <source>
        <strain evidence="5">CBS 200.50</strain>
    </source>
</reference>
<sequence>MAMISTAAQTYAVESHNPEHLHAIVDIGSNGVRFSITTLHPLTARILPTLYTDRAAISLYDAQFQYSTLSSSHIKSPIPASTISEITTTLLRFRSICKSYSVPAANIKLIATEATRTAPNSAEFRASIESALGWTVTLLPKDEEGAIGALGIASSFATVEGLVMDLGGGSTQLSWMVSRHGTLTTAKQAVSLPFGAAALTKKLQTALNSVAVAATASHIREELTKAVDTLDLPEELKHDAEKEGGYTLYLSGGGFRGFGYLLLAEHDIQPYPIPIINGFSATREKFTTLAEKIGVELSGAQQEELGAKFRISDRRAGQVPAVAFLIRNLLRCLPQIKSVVFCQGGVREGYLYNMLSEEVRGANPLVVATEVYRIAGSGKVSRVINDALPKSTPDVFWREIVPALANLMYFHKGVMKEGRASAGLHFTTTGLLGGVHGLTHVERALLGLVLCARWGGEVAESGFKERLEKVVGVEMSWWARYVGAVAHAVGAVFPVGIADDGNGDVEGIKRRDSGGVSSGSDDGSGNGRRRRLSEVDGKISFFARDVARKEHSDIVLRVRVVNDDPDTSAIMVKKAVEDIEKVGKKKNCDGFRRKVSVIWETVE</sequence>
<evidence type="ECO:0000259" key="2">
    <source>
        <dbReference type="Pfam" id="PF02541"/>
    </source>
</evidence>
<dbReference type="InterPro" id="IPR003695">
    <property type="entry name" value="Ppx_GppA_N"/>
</dbReference>
<organism evidence="4 5">
    <name type="scientific">Dactylellina haptotyla (strain CBS 200.50)</name>
    <name type="common">Nematode-trapping fungus</name>
    <name type="synonym">Monacrosporium haptotylum</name>
    <dbReference type="NCBI Taxonomy" id="1284197"/>
    <lineage>
        <taxon>Eukaryota</taxon>
        <taxon>Fungi</taxon>
        <taxon>Dikarya</taxon>
        <taxon>Ascomycota</taxon>
        <taxon>Pezizomycotina</taxon>
        <taxon>Orbiliomycetes</taxon>
        <taxon>Orbiliales</taxon>
        <taxon>Orbiliaceae</taxon>
        <taxon>Dactylellina</taxon>
    </lineage>
</organism>
<evidence type="ECO:0000259" key="3">
    <source>
        <dbReference type="Pfam" id="PF23566"/>
    </source>
</evidence>
<protein>
    <submittedName>
        <fullName evidence="4">Uncharacterized protein</fullName>
    </submittedName>
</protein>
<feature type="domain" description="Ppx/GppA phosphatase N-terminal" evidence="2">
    <location>
        <begin position="77"/>
        <end position="357"/>
    </location>
</feature>
<feature type="domain" description="RTG2 C-terminal" evidence="3">
    <location>
        <begin position="363"/>
        <end position="597"/>
    </location>
</feature>
<dbReference type="InterPro" id="IPR057512">
    <property type="entry name" value="RTG2_C"/>
</dbReference>
<dbReference type="PANTHER" id="PTHR30005:SF0">
    <property type="entry name" value="RETROGRADE REGULATION PROTEIN 2"/>
    <property type="match status" value="1"/>
</dbReference>
<dbReference type="Proteomes" id="UP000015100">
    <property type="component" value="Unassembled WGS sequence"/>
</dbReference>
<reference evidence="4 5" key="1">
    <citation type="journal article" date="2013" name="PLoS Genet.">
        <title>Genomic mechanisms accounting for the adaptation to parasitism in nematode-trapping fungi.</title>
        <authorList>
            <person name="Meerupati T."/>
            <person name="Andersson K.M."/>
            <person name="Friman E."/>
            <person name="Kumar D."/>
            <person name="Tunlid A."/>
            <person name="Ahren D."/>
        </authorList>
    </citation>
    <scope>NUCLEOTIDE SEQUENCE [LARGE SCALE GENOMIC DNA]</scope>
    <source>
        <strain evidence="4 5">CBS 200.50</strain>
    </source>
</reference>
<proteinExistence type="predicted"/>
<gene>
    <name evidence="4" type="ORF">H072_8430</name>
</gene>
<dbReference type="Gene3D" id="1.10.3210.10">
    <property type="entry name" value="Hypothetical protein af1432"/>
    <property type="match status" value="1"/>
</dbReference>
<keyword evidence="5" id="KW-1185">Reference proteome</keyword>
<dbReference type="OrthoDB" id="2014654at2759"/>
<dbReference type="HOGENOM" id="CLU_033165_0_0_1"/>
<dbReference type="GO" id="GO:0006357">
    <property type="term" value="P:regulation of transcription by RNA polymerase II"/>
    <property type="evidence" value="ECO:0007669"/>
    <property type="project" value="TreeGrafter"/>
</dbReference>
<dbReference type="Pfam" id="PF02541">
    <property type="entry name" value="Ppx-GppA"/>
    <property type="match status" value="1"/>
</dbReference>
<dbReference type="FunFam" id="3.30.420.40:FF:000191">
    <property type="entry name" value="Retrograde regulation protein 2"/>
    <property type="match status" value="1"/>
</dbReference>
<dbReference type="SUPFAM" id="SSF53067">
    <property type="entry name" value="Actin-like ATPase domain"/>
    <property type="match status" value="2"/>
</dbReference>
<dbReference type="OMA" id="GWGYMLM"/>
<dbReference type="PANTHER" id="PTHR30005">
    <property type="entry name" value="EXOPOLYPHOSPHATASE"/>
    <property type="match status" value="1"/>
</dbReference>
<dbReference type="Gene3D" id="3.30.420.150">
    <property type="entry name" value="Exopolyphosphatase. Domain 2"/>
    <property type="match status" value="1"/>
</dbReference>
<dbReference type="EMBL" id="AQGS01000598">
    <property type="protein sequence ID" value="EPS37911.1"/>
    <property type="molecule type" value="Genomic_DNA"/>
</dbReference>
<dbReference type="InterPro" id="IPR043129">
    <property type="entry name" value="ATPase_NBD"/>
</dbReference>
<dbReference type="AlphaFoldDB" id="S8AA18"/>
<dbReference type="Pfam" id="PF23566">
    <property type="entry name" value="RTG2_C"/>
    <property type="match status" value="1"/>
</dbReference>
<evidence type="ECO:0000313" key="5">
    <source>
        <dbReference type="Proteomes" id="UP000015100"/>
    </source>
</evidence>
<feature type="region of interest" description="Disordered" evidence="1">
    <location>
        <begin position="508"/>
        <end position="531"/>
    </location>
</feature>
<name>S8AA18_DACHA</name>
<dbReference type="Gene3D" id="3.30.420.40">
    <property type="match status" value="1"/>
</dbReference>
<dbReference type="InterPro" id="IPR050273">
    <property type="entry name" value="GppA/Ppx_hydrolase"/>
</dbReference>
<dbReference type="eggNOG" id="ENOG502QRXN">
    <property type="taxonomic scope" value="Eukaryota"/>
</dbReference>
<evidence type="ECO:0000256" key="1">
    <source>
        <dbReference type="SAM" id="MobiDB-lite"/>
    </source>
</evidence>
<comment type="caution">
    <text evidence="4">The sequence shown here is derived from an EMBL/GenBank/DDBJ whole genome shotgun (WGS) entry which is preliminary data.</text>
</comment>
<evidence type="ECO:0000313" key="4">
    <source>
        <dbReference type="EMBL" id="EPS37911.1"/>
    </source>
</evidence>
<accession>S8AA18</accession>
<feature type="compositionally biased region" description="Low complexity" evidence="1">
    <location>
        <begin position="514"/>
        <end position="523"/>
    </location>
</feature>
<dbReference type="STRING" id="1284197.S8AA18"/>